<keyword evidence="3" id="KW-1185">Reference proteome</keyword>
<comment type="caution">
    <text evidence="2">The sequence shown here is derived from an EMBL/GenBank/DDBJ whole genome shotgun (WGS) entry which is preliminary data.</text>
</comment>
<dbReference type="Proteomes" id="UP000821866">
    <property type="component" value="Chromosome 3"/>
</dbReference>
<evidence type="ECO:0000256" key="1">
    <source>
        <dbReference type="SAM" id="MobiDB-lite"/>
    </source>
</evidence>
<sequence length="224" mass="24905">MSQRAAATNASGVCQRFSCYAHHRGGSPCKGAHLREEMIAPSRFQPLSQLEDASNCQPVDPTTQGSSRSGLPSDTPPNGPATTGNQVSLHLFAEQHAAYEHRAVDEQESWTVVQNQKLPRPKPPPSPQPRTLFETIMLRPKRFNIIKIPLCQFASRLPLSLPQIKGSDIHCRLLTKSNLAVADCYTKQPAHLLLNLEHLIIDDQIVQFNTLTHKMRHSQNQGII</sequence>
<dbReference type="AlphaFoldDB" id="A0A9J6EAN0"/>
<proteinExistence type="predicted"/>
<gene>
    <name evidence="2" type="ORF">HPB51_013534</name>
</gene>
<evidence type="ECO:0000313" key="3">
    <source>
        <dbReference type="Proteomes" id="UP000821866"/>
    </source>
</evidence>
<accession>A0A9J6EAN0</accession>
<protein>
    <submittedName>
        <fullName evidence="2">Uncharacterized protein</fullName>
    </submittedName>
</protein>
<name>A0A9J6EAN0_RHIMP</name>
<reference evidence="2" key="1">
    <citation type="journal article" date="2020" name="Cell">
        <title>Large-Scale Comparative Analyses of Tick Genomes Elucidate Their Genetic Diversity and Vector Capacities.</title>
        <authorList>
            <consortium name="Tick Genome and Microbiome Consortium (TIGMIC)"/>
            <person name="Jia N."/>
            <person name="Wang J."/>
            <person name="Shi W."/>
            <person name="Du L."/>
            <person name="Sun Y."/>
            <person name="Zhan W."/>
            <person name="Jiang J.F."/>
            <person name="Wang Q."/>
            <person name="Zhang B."/>
            <person name="Ji P."/>
            <person name="Bell-Sakyi L."/>
            <person name="Cui X.M."/>
            <person name="Yuan T.T."/>
            <person name="Jiang B.G."/>
            <person name="Yang W.F."/>
            <person name="Lam T.T."/>
            <person name="Chang Q.C."/>
            <person name="Ding S.J."/>
            <person name="Wang X.J."/>
            <person name="Zhu J.G."/>
            <person name="Ruan X.D."/>
            <person name="Zhao L."/>
            <person name="Wei J.T."/>
            <person name="Ye R.Z."/>
            <person name="Que T.C."/>
            <person name="Du C.H."/>
            <person name="Zhou Y.H."/>
            <person name="Cheng J.X."/>
            <person name="Dai P.F."/>
            <person name="Guo W.B."/>
            <person name="Han X.H."/>
            <person name="Huang E.J."/>
            <person name="Li L.F."/>
            <person name="Wei W."/>
            <person name="Gao Y.C."/>
            <person name="Liu J.Z."/>
            <person name="Shao H.Z."/>
            <person name="Wang X."/>
            <person name="Wang C.C."/>
            <person name="Yang T.C."/>
            <person name="Huo Q.B."/>
            <person name="Li W."/>
            <person name="Chen H.Y."/>
            <person name="Chen S.E."/>
            <person name="Zhou L.G."/>
            <person name="Ni X.B."/>
            <person name="Tian J.H."/>
            <person name="Sheng Y."/>
            <person name="Liu T."/>
            <person name="Pan Y.S."/>
            <person name="Xia L.Y."/>
            <person name="Li J."/>
            <person name="Zhao F."/>
            <person name="Cao W.C."/>
        </authorList>
    </citation>
    <scope>NUCLEOTIDE SEQUENCE</scope>
    <source>
        <strain evidence="2">Rmic-2018</strain>
    </source>
</reference>
<dbReference type="EMBL" id="JABSTU010000005">
    <property type="protein sequence ID" value="KAH8031168.1"/>
    <property type="molecule type" value="Genomic_DNA"/>
</dbReference>
<evidence type="ECO:0000313" key="2">
    <source>
        <dbReference type="EMBL" id="KAH8031168.1"/>
    </source>
</evidence>
<feature type="region of interest" description="Disordered" evidence="1">
    <location>
        <begin position="51"/>
        <end position="85"/>
    </location>
</feature>
<feature type="compositionally biased region" description="Polar residues" evidence="1">
    <location>
        <begin position="51"/>
        <end position="72"/>
    </location>
</feature>
<reference evidence="2" key="2">
    <citation type="submission" date="2021-09" db="EMBL/GenBank/DDBJ databases">
        <authorList>
            <person name="Jia N."/>
            <person name="Wang J."/>
            <person name="Shi W."/>
            <person name="Du L."/>
            <person name="Sun Y."/>
            <person name="Zhan W."/>
            <person name="Jiang J."/>
            <person name="Wang Q."/>
            <person name="Zhang B."/>
            <person name="Ji P."/>
            <person name="Sakyi L.B."/>
            <person name="Cui X."/>
            <person name="Yuan T."/>
            <person name="Jiang B."/>
            <person name="Yang W."/>
            <person name="Lam T.T.-Y."/>
            <person name="Chang Q."/>
            <person name="Ding S."/>
            <person name="Wang X."/>
            <person name="Zhu J."/>
            <person name="Ruan X."/>
            <person name="Zhao L."/>
            <person name="Wei J."/>
            <person name="Que T."/>
            <person name="Du C."/>
            <person name="Cheng J."/>
            <person name="Dai P."/>
            <person name="Han X."/>
            <person name="Huang E."/>
            <person name="Gao Y."/>
            <person name="Liu J."/>
            <person name="Shao H."/>
            <person name="Ye R."/>
            <person name="Li L."/>
            <person name="Wei W."/>
            <person name="Wang X."/>
            <person name="Wang C."/>
            <person name="Huo Q."/>
            <person name="Li W."/>
            <person name="Guo W."/>
            <person name="Chen H."/>
            <person name="Chen S."/>
            <person name="Zhou L."/>
            <person name="Zhou L."/>
            <person name="Ni X."/>
            <person name="Tian J."/>
            <person name="Zhou Y."/>
            <person name="Sheng Y."/>
            <person name="Liu T."/>
            <person name="Pan Y."/>
            <person name="Xia L."/>
            <person name="Li J."/>
            <person name="Zhao F."/>
            <person name="Cao W."/>
        </authorList>
    </citation>
    <scope>NUCLEOTIDE SEQUENCE</scope>
    <source>
        <strain evidence="2">Rmic-2018</strain>
        <tissue evidence="2">Larvae</tissue>
    </source>
</reference>
<organism evidence="2 3">
    <name type="scientific">Rhipicephalus microplus</name>
    <name type="common">Cattle tick</name>
    <name type="synonym">Boophilus microplus</name>
    <dbReference type="NCBI Taxonomy" id="6941"/>
    <lineage>
        <taxon>Eukaryota</taxon>
        <taxon>Metazoa</taxon>
        <taxon>Ecdysozoa</taxon>
        <taxon>Arthropoda</taxon>
        <taxon>Chelicerata</taxon>
        <taxon>Arachnida</taxon>
        <taxon>Acari</taxon>
        <taxon>Parasitiformes</taxon>
        <taxon>Ixodida</taxon>
        <taxon>Ixodoidea</taxon>
        <taxon>Ixodidae</taxon>
        <taxon>Rhipicephalinae</taxon>
        <taxon>Rhipicephalus</taxon>
        <taxon>Boophilus</taxon>
    </lineage>
</organism>